<feature type="transmembrane region" description="Helical" evidence="6">
    <location>
        <begin position="43"/>
        <end position="61"/>
    </location>
</feature>
<name>A0A5M6IMY6_9PROT</name>
<evidence type="ECO:0000313" key="7">
    <source>
        <dbReference type="EMBL" id="KAA5609337.1"/>
    </source>
</evidence>
<feature type="transmembrane region" description="Helical" evidence="6">
    <location>
        <begin position="19"/>
        <end position="37"/>
    </location>
</feature>
<reference evidence="7 8" key="1">
    <citation type="submission" date="2019-09" db="EMBL/GenBank/DDBJ databases">
        <title>Genome sequence of Rhodovastum atsumiense, a diverse member of the Acetobacteraceae family of non-sulfur purple photosynthetic bacteria.</title>
        <authorList>
            <person name="Meyer T."/>
            <person name="Kyndt J."/>
        </authorList>
    </citation>
    <scope>NUCLEOTIDE SEQUENCE [LARGE SCALE GENOMIC DNA]</scope>
    <source>
        <strain evidence="7 8">DSM 21279</strain>
    </source>
</reference>
<evidence type="ECO:0000313" key="8">
    <source>
        <dbReference type="Proteomes" id="UP000325255"/>
    </source>
</evidence>
<comment type="subcellular location">
    <subcellularLocation>
        <location evidence="1">Membrane</location>
        <topology evidence="1">Multi-pass membrane protein</topology>
    </subcellularLocation>
</comment>
<comment type="caution">
    <text evidence="7">The sequence shown here is derived from an EMBL/GenBank/DDBJ whole genome shotgun (WGS) entry which is preliminary data.</text>
</comment>
<feature type="transmembrane region" description="Helical" evidence="6">
    <location>
        <begin position="73"/>
        <end position="96"/>
    </location>
</feature>
<sequence length="373" mass="39613">MAPDTSFGKMAGRPDRRTLLEAALTLLTAGVLIGLCFRALAPFVASMVWAAILAIAAWPLADHLERRLGWRRQMVATLIGAGYFVLLALPLIYLSLTLRTVFRDIWAMASDVAVHGLPPPPGFVPHIPVVGPRLARLWQEDVRNLAALGAELQSVLLDAARLALLQLTDVLSALGEVVFGIVLASQILAMGRSVPDMMRRFATVVGGQAAGEALAVTREAILAVAWWLIGCALVEAVLSGIGFWLAGLELASVLGFLCFVLRVLQIGPWPVWLFSLAWMLWEGSGVGKIVFLAGWFIVAVTGTVELIRPLLVVQRPAVPAPLLFLAVLGGLFAWGFSGMFLGAAALSVVASLTHGWLAMAGPASPAEPPSATP</sequence>
<dbReference type="Proteomes" id="UP000325255">
    <property type="component" value="Unassembled WGS sequence"/>
</dbReference>
<feature type="transmembrane region" description="Helical" evidence="6">
    <location>
        <begin position="170"/>
        <end position="190"/>
    </location>
</feature>
<dbReference type="OrthoDB" id="5298283at2"/>
<feature type="transmembrane region" description="Helical" evidence="6">
    <location>
        <begin position="289"/>
        <end position="311"/>
    </location>
</feature>
<keyword evidence="8" id="KW-1185">Reference proteome</keyword>
<evidence type="ECO:0000256" key="1">
    <source>
        <dbReference type="ARBA" id="ARBA00004141"/>
    </source>
</evidence>
<keyword evidence="5 6" id="KW-0472">Membrane</keyword>
<accession>A0A5M6IMY6</accession>
<dbReference type="GO" id="GO:0016020">
    <property type="term" value="C:membrane"/>
    <property type="evidence" value="ECO:0007669"/>
    <property type="project" value="UniProtKB-SubCell"/>
</dbReference>
<keyword evidence="3 6" id="KW-0812">Transmembrane</keyword>
<protein>
    <submittedName>
        <fullName evidence="7">AI-2E family transporter</fullName>
    </submittedName>
</protein>
<feature type="transmembrane region" description="Helical" evidence="6">
    <location>
        <begin position="323"/>
        <end position="349"/>
    </location>
</feature>
<dbReference type="InterPro" id="IPR002549">
    <property type="entry name" value="AI-2E-like"/>
</dbReference>
<dbReference type="AlphaFoldDB" id="A0A5M6IMY6"/>
<comment type="similarity">
    <text evidence="2">Belongs to the autoinducer-2 exporter (AI-2E) (TC 2.A.86) family.</text>
</comment>
<evidence type="ECO:0000256" key="4">
    <source>
        <dbReference type="ARBA" id="ARBA00022989"/>
    </source>
</evidence>
<feature type="transmembrane region" description="Helical" evidence="6">
    <location>
        <begin position="253"/>
        <end position="277"/>
    </location>
</feature>
<dbReference type="EMBL" id="VWPK01000053">
    <property type="protein sequence ID" value="KAA5609337.1"/>
    <property type="molecule type" value="Genomic_DNA"/>
</dbReference>
<dbReference type="Pfam" id="PF01594">
    <property type="entry name" value="AI-2E_transport"/>
    <property type="match status" value="1"/>
</dbReference>
<proteinExistence type="inferred from homology"/>
<evidence type="ECO:0000256" key="3">
    <source>
        <dbReference type="ARBA" id="ARBA00022692"/>
    </source>
</evidence>
<gene>
    <name evidence="7" type="ORF">F1189_24740</name>
</gene>
<evidence type="ECO:0000256" key="5">
    <source>
        <dbReference type="ARBA" id="ARBA00023136"/>
    </source>
</evidence>
<organism evidence="7 8">
    <name type="scientific">Rhodovastum atsumiense</name>
    <dbReference type="NCBI Taxonomy" id="504468"/>
    <lineage>
        <taxon>Bacteria</taxon>
        <taxon>Pseudomonadati</taxon>
        <taxon>Pseudomonadota</taxon>
        <taxon>Alphaproteobacteria</taxon>
        <taxon>Acetobacterales</taxon>
        <taxon>Acetobacteraceae</taxon>
        <taxon>Rhodovastum</taxon>
    </lineage>
</organism>
<evidence type="ECO:0000256" key="2">
    <source>
        <dbReference type="ARBA" id="ARBA00009773"/>
    </source>
</evidence>
<evidence type="ECO:0000256" key="6">
    <source>
        <dbReference type="SAM" id="Phobius"/>
    </source>
</evidence>
<feature type="transmembrane region" description="Helical" evidence="6">
    <location>
        <begin position="224"/>
        <end position="247"/>
    </location>
</feature>
<keyword evidence="4 6" id="KW-1133">Transmembrane helix</keyword>